<evidence type="ECO:0000313" key="8">
    <source>
        <dbReference type="EMBL" id="XCM37465.1"/>
    </source>
</evidence>
<evidence type="ECO:0000256" key="2">
    <source>
        <dbReference type="ARBA" id="ARBA00022448"/>
    </source>
</evidence>
<sequence length="452" mass="49820">MQTFLFICFGQLISLVGSGLTSFALGVWVYQTTGSVTQFALISLFIHLPNIIISPVVGAIVDRWDRRWAMILSDSVAGIGTLAIWMLLFFDRLEIWHIYVAVGFNSIFNAFQWPAYSATISLLVPKQHLPRANGAVQISRATAKILSPALAGVLVAVIHLEGILIIDFTTFLVALAIMLMVRFPQPEKTNKKSAQWRDLSRDLSQEIVSGWNYITFRPGLRGLLTFFTVVYFTMGILEVLFWPLMLNFSSSQELGMVLSIGGFGWLLGSITMSAWGGPRRKISGIYFFVPFQGLLLCLGVFNSSVTLAGLAVFGFLFAYPIVISCNQTIWQTKVPTDLQGRVFALQQAMEKSASILAYILTGPIVDHIFEPLLLSDGLLAGTIGRAIGTGPGRGSAFFLILMGLINILATFIAYQNRQIRRVEVMVRDPIMSESNSTESISDKTLCESGSKD</sequence>
<evidence type="ECO:0000256" key="6">
    <source>
        <dbReference type="ARBA" id="ARBA00023136"/>
    </source>
</evidence>
<keyword evidence="4 7" id="KW-0812">Transmembrane</keyword>
<proteinExistence type="predicted"/>
<feature type="transmembrane region" description="Helical" evidence="7">
    <location>
        <begin position="68"/>
        <end position="90"/>
    </location>
</feature>
<evidence type="ECO:0000256" key="1">
    <source>
        <dbReference type="ARBA" id="ARBA00004651"/>
    </source>
</evidence>
<evidence type="ECO:0000256" key="3">
    <source>
        <dbReference type="ARBA" id="ARBA00022475"/>
    </source>
</evidence>
<dbReference type="PANTHER" id="PTHR43266">
    <property type="entry name" value="MACROLIDE-EFFLUX PROTEIN"/>
    <property type="match status" value="1"/>
</dbReference>
<feature type="transmembrane region" description="Helical" evidence="7">
    <location>
        <begin position="223"/>
        <end position="242"/>
    </location>
</feature>
<keyword evidence="6 7" id="KW-0472">Membrane</keyword>
<feature type="transmembrane region" description="Helical" evidence="7">
    <location>
        <begin position="254"/>
        <end position="275"/>
    </location>
</feature>
<dbReference type="GO" id="GO:0022857">
    <property type="term" value="F:transmembrane transporter activity"/>
    <property type="evidence" value="ECO:0007669"/>
    <property type="project" value="InterPro"/>
</dbReference>
<dbReference type="Gene3D" id="1.20.1250.20">
    <property type="entry name" value="MFS general substrate transporter like domains"/>
    <property type="match status" value="1"/>
</dbReference>
<keyword evidence="3" id="KW-1003">Cell membrane</keyword>
<gene>
    <name evidence="8" type="ORF">ABWT76_000228</name>
</gene>
<dbReference type="AlphaFoldDB" id="A0AAU8JE20"/>
<protein>
    <submittedName>
        <fullName evidence="8">MFS transporter</fullName>
    </submittedName>
</protein>
<feature type="transmembrane region" description="Helical" evidence="7">
    <location>
        <begin position="96"/>
        <end position="120"/>
    </location>
</feature>
<organism evidence="8">
    <name type="scientific">Planktothricoides raciborskii GIHE-MW2</name>
    <dbReference type="NCBI Taxonomy" id="2792601"/>
    <lineage>
        <taxon>Bacteria</taxon>
        <taxon>Bacillati</taxon>
        <taxon>Cyanobacteriota</taxon>
        <taxon>Cyanophyceae</taxon>
        <taxon>Oscillatoriophycideae</taxon>
        <taxon>Oscillatoriales</taxon>
        <taxon>Oscillatoriaceae</taxon>
        <taxon>Planktothricoides</taxon>
    </lineage>
</organism>
<feature type="transmembrane region" description="Helical" evidence="7">
    <location>
        <begin position="164"/>
        <end position="183"/>
    </location>
</feature>
<feature type="transmembrane region" description="Helical" evidence="7">
    <location>
        <begin position="141"/>
        <end position="158"/>
    </location>
</feature>
<evidence type="ECO:0000256" key="4">
    <source>
        <dbReference type="ARBA" id="ARBA00022692"/>
    </source>
</evidence>
<dbReference type="EMBL" id="CP159837">
    <property type="protein sequence ID" value="XCM37465.1"/>
    <property type="molecule type" value="Genomic_DNA"/>
</dbReference>
<dbReference type="GO" id="GO:0005886">
    <property type="term" value="C:plasma membrane"/>
    <property type="evidence" value="ECO:0007669"/>
    <property type="project" value="UniProtKB-SubCell"/>
</dbReference>
<name>A0AAU8JE20_9CYAN</name>
<feature type="transmembrane region" description="Helical" evidence="7">
    <location>
        <begin position="307"/>
        <end position="325"/>
    </location>
</feature>
<reference evidence="8" key="1">
    <citation type="submission" date="2024-07" db="EMBL/GenBank/DDBJ databases">
        <authorList>
            <person name="Kim Y.J."/>
            <person name="Jeong J.Y."/>
        </authorList>
    </citation>
    <scope>NUCLEOTIDE SEQUENCE</scope>
    <source>
        <strain evidence="8">GIHE-MW2</strain>
    </source>
</reference>
<dbReference type="Pfam" id="PF07690">
    <property type="entry name" value="MFS_1"/>
    <property type="match status" value="1"/>
</dbReference>
<feature type="transmembrane region" description="Helical" evidence="7">
    <location>
        <begin position="39"/>
        <end position="61"/>
    </location>
</feature>
<keyword evidence="5 7" id="KW-1133">Transmembrane helix</keyword>
<feature type="transmembrane region" description="Helical" evidence="7">
    <location>
        <begin position="355"/>
        <end position="374"/>
    </location>
</feature>
<feature type="transmembrane region" description="Helical" evidence="7">
    <location>
        <begin position="394"/>
        <end position="414"/>
    </location>
</feature>
<evidence type="ECO:0000256" key="7">
    <source>
        <dbReference type="SAM" id="Phobius"/>
    </source>
</evidence>
<dbReference type="InterPro" id="IPR011701">
    <property type="entry name" value="MFS"/>
</dbReference>
<comment type="subcellular location">
    <subcellularLocation>
        <location evidence="1">Cell membrane</location>
        <topology evidence="1">Multi-pass membrane protein</topology>
    </subcellularLocation>
</comment>
<dbReference type="RefSeq" id="WP_054465181.1">
    <property type="nucleotide sequence ID" value="NZ_CP159837.1"/>
</dbReference>
<dbReference type="PANTHER" id="PTHR43266:SF2">
    <property type="entry name" value="MAJOR FACILITATOR SUPERFAMILY (MFS) PROFILE DOMAIN-CONTAINING PROTEIN"/>
    <property type="match status" value="1"/>
</dbReference>
<dbReference type="CDD" id="cd06173">
    <property type="entry name" value="MFS_MefA_like"/>
    <property type="match status" value="1"/>
</dbReference>
<dbReference type="SUPFAM" id="SSF103473">
    <property type="entry name" value="MFS general substrate transporter"/>
    <property type="match status" value="1"/>
</dbReference>
<evidence type="ECO:0000256" key="5">
    <source>
        <dbReference type="ARBA" id="ARBA00022989"/>
    </source>
</evidence>
<keyword evidence="2" id="KW-0813">Transport</keyword>
<dbReference type="InterPro" id="IPR036259">
    <property type="entry name" value="MFS_trans_sf"/>
</dbReference>
<accession>A0AAU8JE20</accession>
<feature type="transmembrane region" description="Helical" evidence="7">
    <location>
        <begin position="282"/>
        <end position="301"/>
    </location>
</feature>